<keyword evidence="6" id="KW-0472">Membrane</keyword>
<dbReference type="Gene3D" id="3.30.420.270">
    <property type="match status" value="1"/>
</dbReference>
<keyword evidence="9" id="KW-1185">Reference proteome</keyword>
<dbReference type="AlphaFoldDB" id="D1B6V2"/>
<keyword evidence="5" id="KW-1133">Transmembrane helix</keyword>
<dbReference type="HOGENOM" id="CLU_085305_3_5_0"/>
<dbReference type="GO" id="GO:0015031">
    <property type="term" value="P:protein transport"/>
    <property type="evidence" value="ECO:0007669"/>
    <property type="project" value="UniProtKB-KW"/>
</dbReference>
<dbReference type="EMBL" id="CP001818">
    <property type="protein sequence ID" value="ACZ19743.1"/>
    <property type="molecule type" value="Genomic_DNA"/>
</dbReference>
<reference evidence="8 9" key="1">
    <citation type="journal article" date="2009" name="Stand. Genomic Sci.">
        <title>Complete genome sequence of Thermanaerovibrio acidaminovorans type strain (Su883).</title>
        <authorList>
            <person name="Chovatia M."/>
            <person name="Sikorski J."/>
            <person name="Schroder M."/>
            <person name="Lapidus A."/>
            <person name="Nolan M."/>
            <person name="Tice H."/>
            <person name="Glavina Del Rio T."/>
            <person name="Copeland A."/>
            <person name="Cheng J.F."/>
            <person name="Lucas S."/>
            <person name="Chen F."/>
            <person name="Bruce D."/>
            <person name="Goodwin L."/>
            <person name="Pitluck S."/>
            <person name="Ivanova N."/>
            <person name="Mavromatis K."/>
            <person name="Ovchinnikova G."/>
            <person name="Pati A."/>
            <person name="Chen A."/>
            <person name="Palaniappan K."/>
            <person name="Land M."/>
            <person name="Hauser L."/>
            <person name="Chang Y.J."/>
            <person name="Jeffries C.D."/>
            <person name="Chain P."/>
            <person name="Saunders E."/>
            <person name="Detter J.C."/>
            <person name="Brettin T."/>
            <person name="Rohde M."/>
            <person name="Goker M."/>
            <person name="Spring S."/>
            <person name="Bristow J."/>
            <person name="Markowitz V."/>
            <person name="Hugenholtz P."/>
            <person name="Kyrpides N.C."/>
            <person name="Klenk H.P."/>
            <person name="Eisen J.A."/>
        </authorList>
    </citation>
    <scope>NUCLEOTIDE SEQUENCE [LARGE SCALE GENOMIC DNA]</scope>
    <source>
        <strain evidence="9">ATCC 49978 / DSM 6589 / Su883</strain>
    </source>
</reference>
<evidence type="ECO:0000256" key="6">
    <source>
        <dbReference type="ARBA" id="ARBA00023136"/>
    </source>
</evidence>
<dbReference type="GO" id="GO:0005886">
    <property type="term" value="C:plasma membrane"/>
    <property type="evidence" value="ECO:0007669"/>
    <property type="project" value="UniProtKB-SubCell"/>
</dbReference>
<organism evidence="8 9">
    <name type="scientific">Thermanaerovibrio acidaminovorans (strain ATCC 49978 / DSM 6589 / Su883)</name>
    <name type="common">Selenomonas acidaminovorans</name>
    <dbReference type="NCBI Taxonomy" id="525903"/>
    <lineage>
        <taxon>Bacteria</taxon>
        <taxon>Thermotogati</taxon>
        <taxon>Synergistota</taxon>
        <taxon>Synergistia</taxon>
        <taxon>Synergistales</taxon>
        <taxon>Synergistaceae</taxon>
        <taxon>Thermanaerovibrio</taxon>
    </lineage>
</organism>
<evidence type="ECO:0000313" key="8">
    <source>
        <dbReference type="EMBL" id="ACZ19743.1"/>
    </source>
</evidence>
<accession>D1B6V2</accession>
<evidence type="ECO:0000256" key="2">
    <source>
        <dbReference type="ARBA" id="ARBA00005811"/>
    </source>
</evidence>
<protein>
    <submittedName>
        <fullName evidence="8">Biopolymer transport protein ExbD/TolR</fullName>
    </submittedName>
</protein>
<keyword evidence="7" id="KW-0653">Protein transport</keyword>
<dbReference type="STRING" id="525903.Taci_1522"/>
<proteinExistence type="inferred from homology"/>
<keyword evidence="4 7" id="KW-0812">Transmembrane</keyword>
<evidence type="ECO:0000256" key="5">
    <source>
        <dbReference type="ARBA" id="ARBA00022989"/>
    </source>
</evidence>
<dbReference type="GO" id="GO:0022857">
    <property type="term" value="F:transmembrane transporter activity"/>
    <property type="evidence" value="ECO:0007669"/>
    <property type="project" value="InterPro"/>
</dbReference>
<dbReference type="PANTHER" id="PTHR30558">
    <property type="entry name" value="EXBD MEMBRANE COMPONENT OF PMF-DRIVEN MACROMOLECULE IMPORT SYSTEM"/>
    <property type="match status" value="1"/>
</dbReference>
<dbReference type="OrthoDB" id="5653at2"/>
<sequence>MRRRGHQMDMTPMLDVLFMLIIFFVLTTSFARLETQRVDLPKGRGERTEVKAAVITITSNGEILLDGKPSSLGELKARLRGHPRVLLGAHRGVPYGRVAELLSALRSAGVESAGLLLEGSSN</sequence>
<evidence type="ECO:0000256" key="3">
    <source>
        <dbReference type="ARBA" id="ARBA00022475"/>
    </source>
</evidence>
<dbReference type="InterPro" id="IPR003400">
    <property type="entry name" value="ExbD"/>
</dbReference>
<keyword evidence="7" id="KW-0813">Transport</keyword>
<comment type="subcellular location">
    <subcellularLocation>
        <location evidence="1">Cell membrane</location>
        <topology evidence="1">Single-pass membrane protein</topology>
    </subcellularLocation>
    <subcellularLocation>
        <location evidence="7">Cell membrane</location>
        <topology evidence="7">Single-pass type II membrane protein</topology>
    </subcellularLocation>
</comment>
<dbReference type="PANTHER" id="PTHR30558:SF3">
    <property type="entry name" value="BIOPOLYMER TRANSPORT PROTEIN EXBD-RELATED"/>
    <property type="match status" value="1"/>
</dbReference>
<keyword evidence="3" id="KW-1003">Cell membrane</keyword>
<dbReference type="KEGG" id="tai:Taci_1522"/>
<dbReference type="RefSeq" id="WP_012870252.1">
    <property type="nucleotide sequence ID" value="NC_013522.1"/>
</dbReference>
<dbReference type="Proteomes" id="UP000002030">
    <property type="component" value="Chromosome"/>
</dbReference>
<evidence type="ECO:0000256" key="7">
    <source>
        <dbReference type="RuleBase" id="RU003879"/>
    </source>
</evidence>
<dbReference type="EnsemblBacteria" id="ACZ19743">
    <property type="protein sequence ID" value="ACZ19743"/>
    <property type="gene ID" value="Taci_1522"/>
</dbReference>
<name>D1B6V2_THEAS</name>
<gene>
    <name evidence="8" type="ordered locus">Taci_1522</name>
</gene>
<dbReference type="eggNOG" id="COG0848">
    <property type="taxonomic scope" value="Bacteria"/>
</dbReference>
<evidence type="ECO:0000256" key="1">
    <source>
        <dbReference type="ARBA" id="ARBA00004162"/>
    </source>
</evidence>
<evidence type="ECO:0000256" key="4">
    <source>
        <dbReference type="ARBA" id="ARBA00022692"/>
    </source>
</evidence>
<dbReference type="Pfam" id="PF02472">
    <property type="entry name" value="ExbD"/>
    <property type="match status" value="1"/>
</dbReference>
<comment type="similarity">
    <text evidence="2 7">Belongs to the ExbD/TolR family.</text>
</comment>
<evidence type="ECO:0000313" key="9">
    <source>
        <dbReference type="Proteomes" id="UP000002030"/>
    </source>
</evidence>